<dbReference type="SUPFAM" id="SSF88659">
    <property type="entry name" value="Sigma3 and sigma4 domains of RNA polymerase sigma factors"/>
    <property type="match status" value="1"/>
</dbReference>
<evidence type="ECO:0000256" key="6">
    <source>
        <dbReference type="RuleBase" id="RU000716"/>
    </source>
</evidence>
<organism evidence="10 11">
    <name type="scientific">Roseateles amylovorans</name>
    <dbReference type="NCBI Taxonomy" id="2978473"/>
    <lineage>
        <taxon>Bacteria</taxon>
        <taxon>Pseudomonadati</taxon>
        <taxon>Pseudomonadota</taxon>
        <taxon>Betaproteobacteria</taxon>
        <taxon>Burkholderiales</taxon>
        <taxon>Sphaerotilaceae</taxon>
        <taxon>Roseateles</taxon>
    </lineage>
</organism>
<evidence type="ECO:0000256" key="3">
    <source>
        <dbReference type="ARBA" id="ARBA00023082"/>
    </source>
</evidence>
<name>A0ABY6B2I9_9BURK</name>
<dbReference type="EMBL" id="CP104562">
    <property type="protein sequence ID" value="UXH79439.1"/>
    <property type="molecule type" value="Genomic_DNA"/>
</dbReference>
<dbReference type="NCBIfam" id="TIGR02937">
    <property type="entry name" value="sigma70-ECF"/>
    <property type="match status" value="1"/>
</dbReference>
<feature type="compositionally biased region" description="Low complexity" evidence="7">
    <location>
        <begin position="14"/>
        <end position="28"/>
    </location>
</feature>
<keyword evidence="4 6" id="KW-0238">DNA-binding</keyword>
<feature type="domain" description="RNA polymerase sigma-70 region 2" evidence="8">
    <location>
        <begin position="54"/>
        <end position="121"/>
    </location>
</feature>
<dbReference type="Proteomes" id="UP001064933">
    <property type="component" value="Chromosome"/>
</dbReference>
<dbReference type="Gene3D" id="1.10.1740.10">
    <property type="match status" value="1"/>
</dbReference>
<evidence type="ECO:0000256" key="4">
    <source>
        <dbReference type="ARBA" id="ARBA00023125"/>
    </source>
</evidence>
<dbReference type="InterPro" id="IPR036388">
    <property type="entry name" value="WH-like_DNA-bd_sf"/>
</dbReference>
<dbReference type="RefSeq" id="WP_261759258.1">
    <property type="nucleotide sequence ID" value="NZ_CP104562.2"/>
</dbReference>
<dbReference type="Pfam" id="PF08281">
    <property type="entry name" value="Sigma70_r4_2"/>
    <property type="match status" value="1"/>
</dbReference>
<dbReference type="InterPro" id="IPR013249">
    <property type="entry name" value="RNA_pol_sigma70_r4_t2"/>
</dbReference>
<dbReference type="InterPro" id="IPR007627">
    <property type="entry name" value="RNA_pol_sigma70_r2"/>
</dbReference>
<dbReference type="PROSITE" id="PS01063">
    <property type="entry name" value="SIGMA70_ECF"/>
    <property type="match status" value="1"/>
</dbReference>
<dbReference type="InterPro" id="IPR013324">
    <property type="entry name" value="RNA_pol_sigma_r3/r4-like"/>
</dbReference>
<keyword evidence="2 6" id="KW-0805">Transcription regulation</keyword>
<dbReference type="InterPro" id="IPR013325">
    <property type="entry name" value="RNA_pol_sigma_r2"/>
</dbReference>
<evidence type="ECO:0000256" key="5">
    <source>
        <dbReference type="ARBA" id="ARBA00023163"/>
    </source>
</evidence>
<feature type="domain" description="RNA polymerase sigma factor 70 region 4 type 2" evidence="9">
    <location>
        <begin position="169"/>
        <end position="220"/>
    </location>
</feature>
<dbReference type="Gene3D" id="1.10.10.10">
    <property type="entry name" value="Winged helix-like DNA-binding domain superfamily/Winged helix DNA-binding domain"/>
    <property type="match status" value="1"/>
</dbReference>
<evidence type="ECO:0000256" key="1">
    <source>
        <dbReference type="ARBA" id="ARBA00010641"/>
    </source>
</evidence>
<evidence type="ECO:0000259" key="8">
    <source>
        <dbReference type="Pfam" id="PF04542"/>
    </source>
</evidence>
<dbReference type="InterPro" id="IPR039425">
    <property type="entry name" value="RNA_pol_sigma-70-like"/>
</dbReference>
<dbReference type="SUPFAM" id="SSF88946">
    <property type="entry name" value="Sigma2 domain of RNA polymerase sigma factors"/>
    <property type="match status" value="1"/>
</dbReference>
<dbReference type="PANTHER" id="PTHR43133">
    <property type="entry name" value="RNA POLYMERASE ECF-TYPE SIGMA FACTO"/>
    <property type="match status" value="1"/>
</dbReference>
<reference evidence="10" key="1">
    <citation type="submission" date="2022-10" db="EMBL/GenBank/DDBJ databases">
        <title>Characterization and whole genome sequencing of a new Roseateles species, isolated from fresh water.</title>
        <authorList>
            <person name="Guliayeva D.Y."/>
            <person name="Akhremchuk A.E."/>
            <person name="Sikolenko M.A."/>
            <person name="Valentovich L.N."/>
            <person name="Sidarenka A.V."/>
        </authorList>
    </citation>
    <scope>NUCLEOTIDE SEQUENCE</scope>
    <source>
        <strain evidence="10">BIM B-1768</strain>
    </source>
</reference>
<keyword evidence="3 6" id="KW-0731">Sigma factor</keyword>
<evidence type="ECO:0000256" key="2">
    <source>
        <dbReference type="ARBA" id="ARBA00023015"/>
    </source>
</evidence>
<keyword evidence="11" id="KW-1185">Reference proteome</keyword>
<evidence type="ECO:0000313" key="11">
    <source>
        <dbReference type="Proteomes" id="UP001064933"/>
    </source>
</evidence>
<dbReference type="Pfam" id="PF04542">
    <property type="entry name" value="Sigma70_r2"/>
    <property type="match status" value="1"/>
</dbReference>
<evidence type="ECO:0000256" key="7">
    <source>
        <dbReference type="SAM" id="MobiDB-lite"/>
    </source>
</evidence>
<dbReference type="InterPro" id="IPR014284">
    <property type="entry name" value="RNA_pol_sigma-70_dom"/>
</dbReference>
<comment type="similarity">
    <text evidence="1 6">Belongs to the sigma-70 factor family. ECF subfamily.</text>
</comment>
<evidence type="ECO:0000259" key="9">
    <source>
        <dbReference type="Pfam" id="PF08281"/>
    </source>
</evidence>
<protein>
    <recommendedName>
        <fullName evidence="6">RNA polymerase sigma factor</fullName>
    </recommendedName>
</protein>
<evidence type="ECO:0000313" key="10">
    <source>
        <dbReference type="EMBL" id="UXH79439.1"/>
    </source>
</evidence>
<dbReference type="CDD" id="cd06171">
    <property type="entry name" value="Sigma70_r4"/>
    <property type="match status" value="1"/>
</dbReference>
<gene>
    <name evidence="10" type="ORF">N4261_05795</name>
</gene>
<sequence>MTPSSDDPVPPVAAPSAAGDPAGASAAGTTERDATLAALMSRVALGDRSAFEQLYRATSAQLFGVVLRINRERGQAEEVLQEVFITVWRQASAFDGRQGAPLTWLTSIARHRAIDSLRRRATQPVTISRYGPLDGDGGSGDEDQDLLARLPGEGPGPLDLLDHASQAHALEHCMSALSGEQRSSLALAYYQGLSHAEVADHLAQPLGTVKSWVRRGLQSLRACLDRAAGLVGAMGRTA</sequence>
<proteinExistence type="inferred from homology"/>
<dbReference type="PANTHER" id="PTHR43133:SF62">
    <property type="entry name" value="RNA POLYMERASE SIGMA FACTOR SIGZ"/>
    <property type="match status" value="1"/>
</dbReference>
<dbReference type="InterPro" id="IPR000838">
    <property type="entry name" value="RNA_pol_sigma70_ECF_CS"/>
</dbReference>
<accession>A0ABY6B2I9</accession>
<keyword evidence="5 6" id="KW-0804">Transcription</keyword>
<feature type="region of interest" description="Disordered" evidence="7">
    <location>
        <begin position="1"/>
        <end position="29"/>
    </location>
</feature>